<dbReference type="AlphaFoldDB" id="A0A8B9CV26"/>
<evidence type="ECO:0000313" key="1">
    <source>
        <dbReference type="Ensembl" id="ENSABRP00000024449.1"/>
    </source>
</evidence>
<dbReference type="Ensembl" id="ENSABRT00000034331.1">
    <property type="protein sequence ID" value="ENSABRP00000024449.1"/>
    <property type="gene ID" value="ENSABRG00000020518.1"/>
</dbReference>
<evidence type="ECO:0000313" key="2">
    <source>
        <dbReference type="Proteomes" id="UP000694426"/>
    </source>
</evidence>
<sequence>CLQLRAGPREAQLLNPEVRPRLTHAGGQVNQDVVALQAVQELEQAAHGGPPGAAALPLVQQRPGGVGQRLQPPDLQVLAAQLLGQRRPVGGRGGAGVEVEAEAAPHAVVERHHGHGGQLRGLRPPGRARHCSVPTGCGQLLPQCPVALAPTAGRNLPANRRDRVHSAAIGVCKGLRERKA</sequence>
<proteinExistence type="predicted"/>
<organism evidence="1 2">
    <name type="scientific">Anser brachyrhynchus</name>
    <name type="common">Pink-footed goose</name>
    <dbReference type="NCBI Taxonomy" id="132585"/>
    <lineage>
        <taxon>Eukaryota</taxon>
        <taxon>Metazoa</taxon>
        <taxon>Chordata</taxon>
        <taxon>Craniata</taxon>
        <taxon>Vertebrata</taxon>
        <taxon>Euteleostomi</taxon>
        <taxon>Archelosauria</taxon>
        <taxon>Archosauria</taxon>
        <taxon>Dinosauria</taxon>
        <taxon>Saurischia</taxon>
        <taxon>Theropoda</taxon>
        <taxon>Coelurosauria</taxon>
        <taxon>Aves</taxon>
        <taxon>Neognathae</taxon>
        <taxon>Galloanserae</taxon>
        <taxon>Anseriformes</taxon>
        <taxon>Anatidae</taxon>
        <taxon>Anserinae</taxon>
        <taxon>Anser</taxon>
    </lineage>
</organism>
<accession>A0A8B9CV26</accession>
<reference evidence="1" key="2">
    <citation type="submission" date="2025-09" db="UniProtKB">
        <authorList>
            <consortium name="Ensembl"/>
        </authorList>
    </citation>
    <scope>IDENTIFICATION</scope>
</reference>
<name>A0A8B9CV26_9AVES</name>
<reference evidence="1" key="1">
    <citation type="submission" date="2025-08" db="UniProtKB">
        <authorList>
            <consortium name="Ensembl"/>
        </authorList>
    </citation>
    <scope>IDENTIFICATION</scope>
</reference>
<protein>
    <submittedName>
        <fullName evidence="1">Uncharacterized protein</fullName>
    </submittedName>
</protein>
<dbReference type="Proteomes" id="UP000694426">
    <property type="component" value="Unplaced"/>
</dbReference>
<keyword evidence="2" id="KW-1185">Reference proteome</keyword>
<dbReference type="GeneTree" id="ENSGT01070000253936"/>